<evidence type="ECO:0000313" key="2">
    <source>
        <dbReference type="Proteomes" id="UP001165065"/>
    </source>
</evidence>
<name>A0A9W7LB19_9STRA</name>
<dbReference type="OrthoDB" id="5673at2759"/>
<proteinExistence type="predicted"/>
<organism evidence="1 2">
    <name type="scientific">Triparma columacea</name>
    <dbReference type="NCBI Taxonomy" id="722753"/>
    <lineage>
        <taxon>Eukaryota</taxon>
        <taxon>Sar</taxon>
        <taxon>Stramenopiles</taxon>
        <taxon>Ochrophyta</taxon>
        <taxon>Bolidophyceae</taxon>
        <taxon>Parmales</taxon>
        <taxon>Triparmaceae</taxon>
        <taxon>Triparma</taxon>
    </lineage>
</organism>
<dbReference type="AlphaFoldDB" id="A0A9W7LB19"/>
<reference evidence="2" key="1">
    <citation type="journal article" date="2023" name="Commun. Biol.">
        <title>Genome analysis of Parmales, the sister group of diatoms, reveals the evolutionary specialization of diatoms from phago-mixotrophs to photoautotrophs.</title>
        <authorList>
            <person name="Ban H."/>
            <person name="Sato S."/>
            <person name="Yoshikawa S."/>
            <person name="Yamada K."/>
            <person name="Nakamura Y."/>
            <person name="Ichinomiya M."/>
            <person name="Sato N."/>
            <person name="Blanc-Mathieu R."/>
            <person name="Endo H."/>
            <person name="Kuwata A."/>
            <person name="Ogata H."/>
        </authorList>
    </citation>
    <scope>NUCLEOTIDE SEQUENCE [LARGE SCALE GENOMIC DNA]</scope>
</reference>
<dbReference type="EMBL" id="BRYA01001448">
    <property type="protein sequence ID" value="GMI42955.1"/>
    <property type="molecule type" value="Genomic_DNA"/>
</dbReference>
<gene>
    <name evidence="1" type="ORF">TrCOL_g3844</name>
</gene>
<sequence length="141" mass="15977">MSSYYNLPTHITVISNSLQPKNNLDLSNTDGCHDVYKREVDLVLGAGGKEGVRYCRAVSEVTLKTDRARDVYTSVGLAQLYQRLEGGVHMEVEGWGWGEGGGGFWREYRLEGEEVECRIREEFEEDLWELKVDGVDGGWEI</sequence>
<keyword evidence="2" id="KW-1185">Reference proteome</keyword>
<comment type="caution">
    <text evidence="1">The sequence shown here is derived from an EMBL/GenBank/DDBJ whole genome shotgun (WGS) entry which is preliminary data.</text>
</comment>
<dbReference type="Proteomes" id="UP001165065">
    <property type="component" value="Unassembled WGS sequence"/>
</dbReference>
<evidence type="ECO:0000313" key="1">
    <source>
        <dbReference type="EMBL" id="GMI42955.1"/>
    </source>
</evidence>
<protein>
    <submittedName>
        <fullName evidence="1">Uncharacterized protein</fullName>
    </submittedName>
</protein>
<accession>A0A9W7LB19</accession>